<dbReference type="PROSITE" id="PS51686">
    <property type="entry name" value="SAM_MT_RSMB_NOP"/>
    <property type="match status" value="1"/>
</dbReference>
<feature type="binding site" evidence="5">
    <location>
        <position position="128"/>
    </location>
    <ligand>
        <name>S-adenosyl-L-methionine</name>
        <dbReference type="ChEBI" id="CHEBI:59789"/>
    </ligand>
</feature>
<dbReference type="PANTHER" id="PTHR22807:SF4">
    <property type="entry name" value="28S RRNA (CYTOSINE-C(5))-METHYLTRANSFERASE"/>
    <property type="match status" value="1"/>
</dbReference>
<proteinExistence type="inferred from homology"/>
<feature type="domain" description="SAM-dependent MTase RsmB/NOP-type" evidence="6">
    <location>
        <begin position="1"/>
        <end position="218"/>
    </location>
</feature>
<reference evidence="7" key="1">
    <citation type="submission" date="2021-03" db="EMBL/GenBank/DDBJ databases">
        <authorList>
            <person name="Bekaert M."/>
        </authorList>
    </citation>
    <scope>NUCLEOTIDE SEQUENCE</scope>
</reference>
<dbReference type="InterPro" id="IPR049560">
    <property type="entry name" value="MeTrfase_RsmB-F_NOP2_cat"/>
</dbReference>
<keyword evidence="3 5" id="KW-0949">S-adenosyl-L-methionine</keyword>
<dbReference type="Pfam" id="PF01189">
    <property type="entry name" value="Methyltr_RsmB-F"/>
    <property type="match status" value="1"/>
</dbReference>
<feature type="binding site" evidence="5">
    <location>
        <begin position="57"/>
        <end position="63"/>
    </location>
    <ligand>
        <name>S-adenosyl-L-methionine</name>
        <dbReference type="ChEBI" id="CHEBI:59789"/>
    </ligand>
</feature>
<dbReference type="PANTHER" id="PTHR22807">
    <property type="entry name" value="NOP2 YEAST -RELATED NOL1/NOP2/FMU SUN DOMAIN-CONTAINING"/>
    <property type="match status" value="1"/>
</dbReference>
<feature type="binding site" evidence="5">
    <location>
        <position position="108"/>
    </location>
    <ligand>
        <name>S-adenosyl-L-methionine</name>
        <dbReference type="ChEBI" id="CHEBI:59789"/>
    </ligand>
</feature>
<dbReference type="GO" id="GO:0005730">
    <property type="term" value="C:nucleolus"/>
    <property type="evidence" value="ECO:0007669"/>
    <property type="project" value="TreeGrafter"/>
</dbReference>
<dbReference type="SUPFAM" id="SSF53335">
    <property type="entry name" value="S-adenosyl-L-methionine-dependent methyltransferases"/>
    <property type="match status" value="1"/>
</dbReference>
<comment type="similarity">
    <text evidence="5">Belongs to the class I-like SAM-binding methyltransferase superfamily. RsmB/NOP family.</text>
</comment>
<dbReference type="InterPro" id="IPR023267">
    <property type="entry name" value="RCMT"/>
</dbReference>
<evidence type="ECO:0000256" key="2">
    <source>
        <dbReference type="ARBA" id="ARBA00022679"/>
    </source>
</evidence>
<dbReference type="InterPro" id="IPR001678">
    <property type="entry name" value="MeTrfase_RsmB-F_NOP2_dom"/>
</dbReference>
<name>A0A8S3RIU9_MYTED</name>
<keyword evidence="1 5" id="KW-0489">Methyltransferase</keyword>
<evidence type="ECO:0000256" key="3">
    <source>
        <dbReference type="ARBA" id="ARBA00022691"/>
    </source>
</evidence>
<dbReference type="GO" id="GO:0008173">
    <property type="term" value="F:RNA methyltransferase activity"/>
    <property type="evidence" value="ECO:0007669"/>
    <property type="project" value="InterPro"/>
</dbReference>
<dbReference type="OrthoDB" id="435282at2759"/>
<protein>
    <submittedName>
        <fullName evidence="7">NSUN5</fullName>
        <ecNumber evidence="7">2.1.1.311</ecNumber>
    </submittedName>
</protein>
<dbReference type="GO" id="GO:0003723">
    <property type="term" value="F:RNA binding"/>
    <property type="evidence" value="ECO:0007669"/>
    <property type="project" value="UniProtKB-UniRule"/>
</dbReference>
<gene>
    <name evidence="7" type="ORF">MEDL_23433</name>
</gene>
<dbReference type="Gene3D" id="3.40.50.150">
    <property type="entry name" value="Vaccinia Virus protein VP39"/>
    <property type="match status" value="1"/>
</dbReference>
<dbReference type="InterPro" id="IPR029063">
    <property type="entry name" value="SAM-dependent_MTases_sf"/>
</dbReference>
<keyword evidence="2 5" id="KW-0808">Transferase</keyword>
<evidence type="ECO:0000313" key="7">
    <source>
        <dbReference type="EMBL" id="CAG2209297.1"/>
    </source>
</evidence>
<evidence type="ECO:0000256" key="5">
    <source>
        <dbReference type="PROSITE-ProRule" id="PRU01023"/>
    </source>
</evidence>
<comment type="caution">
    <text evidence="7">The sequence shown here is derived from an EMBL/GenBank/DDBJ whole genome shotgun (WGS) entry which is preliminary data.</text>
</comment>
<evidence type="ECO:0000256" key="4">
    <source>
        <dbReference type="ARBA" id="ARBA00022884"/>
    </source>
</evidence>
<feature type="active site" description="Nucleophile" evidence="5">
    <location>
        <position position="183"/>
    </location>
</feature>
<evidence type="ECO:0000259" key="6">
    <source>
        <dbReference type="PROSITE" id="PS51686"/>
    </source>
</evidence>
<dbReference type="AlphaFoldDB" id="A0A8S3RIU9"/>
<keyword evidence="4 5" id="KW-0694">RNA-binding</keyword>
<sequence length="218" mass="23745">MTVGKETVISAPDAVICQFFPADVLAFTDKVIAVVEASCFPAHILNPTEGSVVIDCCAAPGNKTSHVASLMKNHGTIFAFDKDGRRMATLQELTSLAGVTCVTTRCQDFLRVNPDDEKYQDVEYILVDPSCSGSGIVSRMNKFTDDDDSSAADRLESLSNFQALILEQAMKFPNVKTIVYSTCSIHSQENEEVVENVLKNTKKCLICVTSCLIGRFEG</sequence>
<dbReference type="PRINTS" id="PR02008">
    <property type="entry name" value="RCMTFAMILY"/>
</dbReference>
<accession>A0A8S3RIU9</accession>
<dbReference type="EC" id="2.1.1.311" evidence="7"/>
<feature type="binding site" evidence="5">
    <location>
        <position position="81"/>
    </location>
    <ligand>
        <name>S-adenosyl-L-methionine</name>
        <dbReference type="ChEBI" id="CHEBI:59789"/>
    </ligand>
</feature>
<dbReference type="Proteomes" id="UP000683360">
    <property type="component" value="Unassembled WGS sequence"/>
</dbReference>
<dbReference type="GO" id="GO:0070475">
    <property type="term" value="P:rRNA base methylation"/>
    <property type="evidence" value="ECO:0007669"/>
    <property type="project" value="TreeGrafter"/>
</dbReference>
<dbReference type="EMBL" id="CAJPWZ010001147">
    <property type="protein sequence ID" value="CAG2209297.1"/>
    <property type="molecule type" value="Genomic_DNA"/>
</dbReference>
<evidence type="ECO:0000256" key="1">
    <source>
        <dbReference type="ARBA" id="ARBA00022603"/>
    </source>
</evidence>
<evidence type="ECO:0000313" key="8">
    <source>
        <dbReference type="Proteomes" id="UP000683360"/>
    </source>
</evidence>
<organism evidence="7 8">
    <name type="scientific">Mytilus edulis</name>
    <name type="common">Blue mussel</name>
    <dbReference type="NCBI Taxonomy" id="6550"/>
    <lineage>
        <taxon>Eukaryota</taxon>
        <taxon>Metazoa</taxon>
        <taxon>Spiralia</taxon>
        <taxon>Lophotrochozoa</taxon>
        <taxon>Mollusca</taxon>
        <taxon>Bivalvia</taxon>
        <taxon>Autobranchia</taxon>
        <taxon>Pteriomorphia</taxon>
        <taxon>Mytilida</taxon>
        <taxon>Mytiloidea</taxon>
        <taxon>Mytilidae</taxon>
        <taxon>Mytilinae</taxon>
        <taxon>Mytilus</taxon>
    </lineage>
</organism>
<keyword evidence="8" id="KW-1185">Reference proteome</keyword>